<sequence length="240" mass="25777">MRRVTTPAPRRDLHVALLRDLGADLLGGVLDVGTALSTEQLEARYGVSRTVVREAVKVLESVGVLTARRRVGLVVRPPQEWDALSPLIVGWRLAGADRHRQLAEISELRRGVEPVAAALAARRDEAEHVARMRAAVEGMAATGPAGDLRAYLAHDVDFHTALLQASGNRALASMAGLVEQALAGRTEHDLMPAVPEPQAIRWHREIAEAIASGDAVRAEETMRLVVNEAADAMAQQDPAG</sequence>
<dbReference type="EMBL" id="LQZG01000001">
    <property type="protein sequence ID" value="OAB88450.1"/>
    <property type="molecule type" value="Genomic_DNA"/>
</dbReference>
<dbReference type="SUPFAM" id="SSF48008">
    <property type="entry name" value="GntR ligand-binding domain-like"/>
    <property type="match status" value="1"/>
</dbReference>
<evidence type="ECO:0000259" key="4">
    <source>
        <dbReference type="PROSITE" id="PS50949"/>
    </source>
</evidence>
<proteinExistence type="predicted"/>
<dbReference type="PANTHER" id="PTHR43537:SF44">
    <property type="entry name" value="GNTR FAMILY REGULATORY PROTEIN"/>
    <property type="match status" value="1"/>
</dbReference>
<dbReference type="PANTHER" id="PTHR43537">
    <property type="entry name" value="TRANSCRIPTIONAL REGULATOR, GNTR FAMILY"/>
    <property type="match status" value="1"/>
</dbReference>
<evidence type="ECO:0000256" key="3">
    <source>
        <dbReference type="ARBA" id="ARBA00023163"/>
    </source>
</evidence>
<gene>
    <name evidence="5" type="ORF">AWH69_01150</name>
</gene>
<dbReference type="Proteomes" id="UP000076976">
    <property type="component" value="Unassembled WGS sequence"/>
</dbReference>
<dbReference type="InterPro" id="IPR008920">
    <property type="entry name" value="TF_FadR/GntR_C"/>
</dbReference>
<keyword evidence="1" id="KW-0805">Transcription regulation</keyword>
<dbReference type="PROSITE" id="PS50949">
    <property type="entry name" value="HTH_GNTR"/>
    <property type="match status" value="1"/>
</dbReference>
<dbReference type="Pfam" id="PF07729">
    <property type="entry name" value="FCD"/>
    <property type="match status" value="1"/>
</dbReference>
<feature type="domain" description="HTH gntR-type" evidence="4">
    <location>
        <begin position="11"/>
        <end position="78"/>
    </location>
</feature>
<dbReference type="InterPro" id="IPR000524">
    <property type="entry name" value="Tscrpt_reg_HTH_GntR"/>
</dbReference>
<dbReference type="GO" id="GO:0003700">
    <property type="term" value="F:DNA-binding transcription factor activity"/>
    <property type="evidence" value="ECO:0007669"/>
    <property type="project" value="InterPro"/>
</dbReference>
<comment type="caution">
    <text evidence="5">The sequence shown here is derived from an EMBL/GenBank/DDBJ whole genome shotgun (WGS) entry which is preliminary data.</text>
</comment>
<dbReference type="Gene3D" id="1.20.120.530">
    <property type="entry name" value="GntR ligand-binding domain-like"/>
    <property type="match status" value="1"/>
</dbReference>
<keyword evidence="6" id="KW-1185">Reference proteome</keyword>
<name>A0A176QFI3_9MICO</name>
<dbReference type="InterPro" id="IPR036390">
    <property type="entry name" value="WH_DNA-bd_sf"/>
</dbReference>
<dbReference type="Pfam" id="PF00392">
    <property type="entry name" value="GntR"/>
    <property type="match status" value="1"/>
</dbReference>
<evidence type="ECO:0000256" key="1">
    <source>
        <dbReference type="ARBA" id="ARBA00023015"/>
    </source>
</evidence>
<dbReference type="Gene3D" id="1.10.10.10">
    <property type="entry name" value="Winged helix-like DNA-binding domain superfamily/Winged helix DNA-binding domain"/>
    <property type="match status" value="1"/>
</dbReference>
<protein>
    <submittedName>
        <fullName evidence="5">GntR family transcriptional regulator</fullName>
    </submittedName>
</protein>
<dbReference type="AlphaFoldDB" id="A0A176QFI3"/>
<dbReference type="InterPro" id="IPR036388">
    <property type="entry name" value="WH-like_DNA-bd_sf"/>
</dbReference>
<evidence type="ECO:0000256" key="2">
    <source>
        <dbReference type="ARBA" id="ARBA00023125"/>
    </source>
</evidence>
<keyword evidence="3" id="KW-0804">Transcription</keyword>
<evidence type="ECO:0000313" key="5">
    <source>
        <dbReference type="EMBL" id="OAB88450.1"/>
    </source>
</evidence>
<dbReference type="GO" id="GO:0003677">
    <property type="term" value="F:DNA binding"/>
    <property type="evidence" value="ECO:0007669"/>
    <property type="project" value="UniProtKB-KW"/>
</dbReference>
<evidence type="ECO:0000313" key="6">
    <source>
        <dbReference type="Proteomes" id="UP000076976"/>
    </source>
</evidence>
<dbReference type="STRING" id="262209.AWH69_01150"/>
<keyword evidence="2" id="KW-0238">DNA-binding</keyword>
<dbReference type="SMART" id="SM00895">
    <property type="entry name" value="FCD"/>
    <property type="match status" value="1"/>
</dbReference>
<dbReference type="SMART" id="SM00345">
    <property type="entry name" value="HTH_GNTR"/>
    <property type="match status" value="1"/>
</dbReference>
<reference evidence="5 6" key="1">
    <citation type="submission" date="2016-01" db="EMBL/GenBank/DDBJ databases">
        <title>Janibacter melonis strain CD11_4 genome sequencing and assembly.</title>
        <authorList>
            <person name="Nair G.R."/>
            <person name="Kaur G."/>
            <person name="Chander A.M."/>
            <person name="Mayilraj S."/>
        </authorList>
    </citation>
    <scope>NUCLEOTIDE SEQUENCE [LARGE SCALE GENOMIC DNA]</scope>
    <source>
        <strain evidence="5 6">CD11-4</strain>
    </source>
</reference>
<dbReference type="SUPFAM" id="SSF46785">
    <property type="entry name" value="Winged helix' DNA-binding domain"/>
    <property type="match status" value="1"/>
</dbReference>
<dbReference type="InterPro" id="IPR011711">
    <property type="entry name" value="GntR_C"/>
</dbReference>
<accession>A0A176QFI3</accession>
<organism evidence="5 6">
    <name type="scientific">Janibacter melonis</name>
    <dbReference type="NCBI Taxonomy" id="262209"/>
    <lineage>
        <taxon>Bacteria</taxon>
        <taxon>Bacillati</taxon>
        <taxon>Actinomycetota</taxon>
        <taxon>Actinomycetes</taxon>
        <taxon>Micrococcales</taxon>
        <taxon>Intrasporangiaceae</taxon>
        <taxon>Janibacter</taxon>
    </lineage>
</organism>
<dbReference type="RefSeq" id="WP_068270258.1">
    <property type="nucleotide sequence ID" value="NZ_LQZG01000001.1"/>
</dbReference>